<comment type="caution">
    <text evidence="7">The sequence shown here is derived from an EMBL/GenBank/DDBJ whole genome shotgun (WGS) entry which is preliminary data.</text>
</comment>
<proteinExistence type="predicted"/>
<evidence type="ECO:0000256" key="2">
    <source>
        <dbReference type="ARBA" id="ARBA00022729"/>
    </source>
</evidence>
<organism evidence="7 8">
    <name type="scientific">Allostreptomyces psammosilenae</name>
    <dbReference type="NCBI Taxonomy" id="1892865"/>
    <lineage>
        <taxon>Bacteria</taxon>
        <taxon>Bacillati</taxon>
        <taxon>Actinomycetota</taxon>
        <taxon>Actinomycetes</taxon>
        <taxon>Kitasatosporales</taxon>
        <taxon>Streptomycetaceae</taxon>
        <taxon>Allostreptomyces</taxon>
    </lineage>
</organism>
<dbReference type="InterPro" id="IPR006059">
    <property type="entry name" value="SBP"/>
</dbReference>
<dbReference type="EMBL" id="JACBZD010000001">
    <property type="protein sequence ID" value="NYI03206.1"/>
    <property type="molecule type" value="Genomic_DNA"/>
</dbReference>
<keyword evidence="5" id="KW-0449">Lipoprotein</keyword>
<keyword evidence="8" id="KW-1185">Reference proteome</keyword>
<dbReference type="AlphaFoldDB" id="A0A852ZLE9"/>
<keyword evidence="7" id="KW-0813">Transport</keyword>
<feature type="chain" id="PRO_5039172532" evidence="6">
    <location>
        <begin position="30"/>
        <end position="446"/>
    </location>
</feature>
<dbReference type="Proteomes" id="UP000567795">
    <property type="component" value="Unassembled WGS sequence"/>
</dbReference>
<accession>A0A852ZLE9</accession>
<dbReference type="PANTHER" id="PTHR43649">
    <property type="entry name" value="ARABINOSE-BINDING PROTEIN-RELATED"/>
    <property type="match status" value="1"/>
</dbReference>
<sequence length="446" mass="48125">MTSSRSGRRTVRRFTAATAVLAASTLLLTACGSGSGSDSADGTVEITFWDNNGGPGRTPLWEHMIAEFEKANPGITVNYVGVPIAQVQQKYDTAVAAGGLPDVGGVSTAYLSGLAIQEALEPLDERFEASPLRDELGANFVESVRAAAHDDQLYSIPTSANMGILWYRTDWYEEAGLEPPNTWDNFFTSVEELTDASQNRYGFTIRGGAGSIPQVLDEIYSMSGIPTVFDESGQATVNDPENVAALERIVDLYQTATPSADLNNDYTKMVAQFDGGSIGIMHHNLGSYQDHMNTLGPDKVTGIPLPVSDEGNHNITSNPVDGLGVFRTSEHKEEAWKFVEFVASKAMNSYWSQNVGQIPANTSVGEEPWVAENATLASALEAMNDPATNIVQLPYYLPEFNAITKTDMEPVFQSVLLGDVSAQEFLDQMAAALEEAQAGWLERQGG</sequence>
<dbReference type="SUPFAM" id="SSF53850">
    <property type="entry name" value="Periplasmic binding protein-like II"/>
    <property type="match status" value="1"/>
</dbReference>
<keyword evidence="2 6" id="KW-0732">Signal</keyword>
<name>A0A852ZLE9_9ACTN</name>
<dbReference type="RefSeq" id="WP_179812301.1">
    <property type="nucleotide sequence ID" value="NZ_JACBZD010000001.1"/>
</dbReference>
<reference evidence="7 8" key="1">
    <citation type="submission" date="2020-07" db="EMBL/GenBank/DDBJ databases">
        <title>Sequencing the genomes of 1000 actinobacteria strains.</title>
        <authorList>
            <person name="Klenk H.-P."/>
        </authorList>
    </citation>
    <scope>NUCLEOTIDE SEQUENCE [LARGE SCALE GENOMIC DNA]</scope>
    <source>
        <strain evidence="7 8">DSM 42178</strain>
    </source>
</reference>
<dbReference type="PROSITE" id="PS51257">
    <property type="entry name" value="PROKAR_LIPOPROTEIN"/>
    <property type="match status" value="1"/>
</dbReference>
<evidence type="ECO:0000313" key="7">
    <source>
        <dbReference type="EMBL" id="NYI03206.1"/>
    </source>
</evidence>
<dbReference type="InterPro" id="IPR050490">
    <property type="entry name" value="Bact_solute-bd_prot1"/>
</dbReference>
<keyword evidence="1" id="KW-1003">Cell membrane</keyword>
<evidence type="ECO:0000256" key="5">
    <source>
        <dbReference type="ARBA" id="ARBA00023288"/>
    </source>
</evidence>
<evidence type="ECO:0000256" key="1">
    <source>
        <dbReference type="ARBA" id="ARBA00022475"/>
    </source>
</evidence>
<keyword evidence="3" id="KW-0472">Membrane</keyword>
<dbReference type="CDD" id="cd13585">
    <property type="entry name" value="PBP2_TMBP_like"/>
    <property type="match status" value="1"/>
</dbReference>
<dbReference type="Gene3D" id="3.40.190.10">
    <property type="entry name" value="Periplasmic binding protein-like II"/>
    <property type="match status" value="1"/>
</dbReference>
<feature type="signal peptide" evidence="6">
    <location>
        <begin position="1"/>
        <end position="29"/>
    </location>
</feature>
<dbReference type="PANTHER" id="PTHR43649:SF33">
    <property type="entry name" value="POLYGALACTURONAN_RHAMNOGALACTURONAN-BINDING PROTEIN YTCQ"/>
    <property type="match status" value="1"/>
</dbReference>
<evidence type="ECO:0000256" key="6">
    <source>
        <dbReference type="SAM" id="SignalP"/>
    </source>
</evidence>
<evidence type="ECO:0000313" key="8">
    <source>
        <dbReference type="Proteomes" id="UP000567795"/>
    </source>
</evidence>
<dbReference type="Pfam" id="PF01547">
    <property type="entry name" value="SBP_bac_1"/>
    <property type="match status" value="1"/>
</dbReference>
<keyword evidence="7" id="KW-0762">Sugar transport</keyword>
<evidence type="ECO:0000256" key="3">
    <source>
        <dbReference type="ARBA" id="ARBA00023136"/>
    </source>
</evidence>
<protein>
    <submittedName>
        <fullName evidence="7">Multiple sugar transport system substrate-binding protein</fullName>
    </submittedName>
</protein>
<keyword evidence="4" id="KW-0564">Palmitate</keyword>
<evidence type="ECO:0000256" key="4">
    <source>
        <dbReference type="ARBA" id="ARBA00023139"/>
    </source>
</evidence>
<gene>
    <name evidence="7" type="ORF">FHU37_000149</name>
</gene>